<evidence type="ECO:0000313" key="1">
    <source>
        <dbReference type="EMBL" id="MDP9616341.1"/>
    </source>
</evidence>
<proteinExistence type="predicted"/>
<dbReference type="EMBL" id="JAURUE010000002">
    <property type="protein sequence ID" value="MDP9616341.1"/>
    <property type="molecule type" value="Genomic_DNA"/>
</dbReference>
<dbReference type="Proteomes" id="UP001234880">
    <property type="component" value="Unassembled WGS sequence"/>
</dbReference>
<organism evidence="1 2">
    <name type="scientific">Streptomyces demainii</name>
    <dbReference type="NCBI Taxonomy" id="588122"/>
    <lineage>
        <taxon>Bacteria</taxon>
        <taxon>Bacillati</taxon>
        <taxon>Actinomycetota</taxon>
        <taxon>Actinomycetes</taxon>
        <taxon>Kitasatosporales</taxon>
        <taxon>Streptomycetaceae</taxon>
        <taxon>Streptomyces</taxon>
    </lineage>
</organism>
<evidence type="ECO:0000313" key="2">
    <source>
        <dbReference type="Proteomes" id="UP001234880"/>
    </source>
</evidence>
<protein>
    <submittedName>
        <fullName evidence="1">Uncharacterized protein</fullName>
    </submittedName>
</protein>
<gene>
    <name evidence="1" type="ORF">JOF35_008679</name>
</gene>
<sequence length="70" mass="7336">MLPEGQRKLVVMPQIDEVVEGESQSIVVEPLPGALAASPSNTLVVNSVFVCRVSSQSGTRWASAVRASGL</sequence>
<reference evidence="1 2" key="1">
    <citation type="submission" date="2023-07" db="EMBL/GenBank/DDBJ databases">
        <title>Sequencing the genomes of 1000 actinobacteria strains.</title>
        <authorList>
            <person name="Klenk H.-P."/>
        </authorList>
    </citation>
    <scope>NUCLEOTIDE SEQUENCE [LARGE SCALE GENOMIC DNA]</scope>
    <source>
        <strain evidence="1 2">DSM 41600</strain>
    </source>
</reference>
<comment type="caution">
    <text evidence="1">The sequence shown here is derived from an EMBL/GenBank/DDBJ whole genome shotgun (WGS) entry which is preliminary data.</text>
</comment>
<accession>A0ABT9L9Y2</accession>
<keyword evidence="2" id="KW-1185">Reference proteome</keyword>
<name>A0ABT9L9Y2_9ACTN</name>